<feature type="compositionally biased region" description="Polar residues" evidence="1">
    <location>
        <begin position="49"/>
        <end position="59"/>
    </location>
</feature>
<evidence type="ECO:0000313" key="3">
    <source>
        <dbReference type="Proteomes" id="UP000464865"/>
    </source>
</evidence>
<proteinExistence type="predicted"/>
<organism evidence="2 3">
    <name type="scientific">Rhizobium oryzihabitans</name>
    <dbReference type="NCBI Taxonomy" id="2267833"/>
    <lineage>
        <taxon>Bacteria</taxon>
        <taxon>Pseudomonadati</taxon>
        <taxon>Pseudomonadota</taxon>
        <taxon>Alphaproteobacteria</taxon>
        <taxon>Hyphomicrobiales</taxon>
        <taxon>Rhizobiaceae</taxon>
        <taxon>Rhizobium/Agrobacterium group</taxon>
        <taxon>Rhizobium</taxon>
    </lineage>
</organism>
<reference evidence="2 3" key="1">
    <citation type="submission" date="2020-02" db="EMBL/GenBank/DDBJ databases">
        <title>Plant-Promoting Endophytic Bacterium Rhizobium oryzihabitans sp. nov., Isolated from the Root of Rice.</title>
        <authorList>
            <person name="zhao J."/>
            <person name="Zhang G."/>
        </authorList>
    </citation>
    <scope>NUCLEOTIDE SEQUENCE [LARGE SCALE GENOMIC DNA]</scope>
    <source>
        <strain evidence="2 3">M15</strain>
    </source>
</reference>
<feature type="region of interest" description="Disordered" evidence="1">
    <location>
        <begin position="36"/>
        <end position="82"/>
    </location>
</feature>
<keyword evidence="3" id="KW-1185">Reference proteome</keyword>
<dbReference type="KEGG" id="roy:G3A56_14145"/>
<dbReference type="EMBL" id="CP048632">
    <property type="protein sequence ID" value="QIB38998.1"/>
    <property type="molecule type" value="Genomic_DNA"/>
</dbReference>
<evidence type="ECO:0000256" key="1">
    <source>
        <dbReference type="SAM" id="MobiDB-lite"/>
    </source>
</evidence>
<sequence length="82" mass="8920">MKNRSFPVPEVFGETDIARRNTSIIKASVSRSSAWSRRHQTCAEDNIPHPSNNGGSQFPISAAAPPASGNAEPSFVRERVLQ</sequence>
<evidence type="ECO:0000313" key="2">
    <source>
        <dbReference type="EMBL" id="QIB38998.1"/>
    </source>
</evidence>
<protein>
    <submittedName>
        <fullName evidence="2">Uncharacterized protein</fullName>
    </submittedName>
</protein>
<accession>A0A7L5BJL6</accession>
<name>A0A7L5BJL6_9HYPH</name>
<dbReference type="AlphaFoldDB" id="A0A7L5BJL6"/>
<gene>
    <name evidence="2" type="ORF">G3A56_14145</name>
</gene>
<dbReference type="Proteomes" id="UP000464865">
    <property type="component" value="Chromosome M15-11"/>
</dbReference>